<feature type="domain" description="RING-type" evidence="7">
    <location>
        <begin position="302"/>
        <end position="342"/>
    </location>
</feature>
<evidence type="ECO:0000256" key="1">
    <source>
        <dbReference type="ARBA" id="ARBA00022723"/>
    </source>
</evidence>
<dbReference type="InterPro" id="IPR013083">
    <property type="entry name" value="Znf_RING/FYVE/PHD"/>
</dbReference>
<dbReference type="AlphaFoldDB" id="B4PVJ0"/>
<evidence type="ECO:0000256" key="4">
    <source>
        <dbReference type="PROSITE-ProRule" id="PRU00175"/>
    </source>
</evidence>
<feature type="compositionally biased region" description="Low complexity" evidence="6">
    <location>
        <begin position="21"/>
        <end position="69"/>
    </location>
</feature>
<dbReference type="PROSITE" id="PS00518">
    <property type="entry name" value="ZF_RING_1"/>
    <property type="match status" value="1"/>
</dbReference>
<evidence type="ECO:0000256" key="3">
    <source>
        <dbReference type="ARBA" id="ARBA00022833"/>
    </source>
</evidence>
<protein>
    <submittedName>
        <fullName evidence="8">Uncharacterized protein, isoform B</fullName>
    </submittedName>
</protein>
<dbReference type="OrthoDB" id="6105938at2759"/>
<feature type="compositionally biased region" description="Polar residues" evidence="6">
    <location>
        <begin position="70"/>
        <end position="115"/>
    </location>
</feature>
<reference evidence="8 9" key="1">
    <citation type="journal article" date="2007" name="Nature">
        <title>Evolution of genes and genomes on the Drosophila phylogeny.</title>
        <authorList>
            <consortium name="Drosophila 12 Genomes Consortium"/>
            <person name="Clark A.G."/>
            <person name="Eisen M.B."/>
            <person name="Smith D.R."/>
            <person name="Bergman C.M."/>
            <person name="Oliver B."/>
            <person name="Markow T.A."/>
            <person name="Kaufman T.C."/>
            <person name="Kellis M."/>
            <person name="Gelbart W."/>
            <person name="Iyer V.N."/>
            <person name="Pollard D.A."/>
            <person name="Sackton T.B."/>
            <person name="Larracuente A.M."/>
            <person name="Singh N.D."/>
            <person name="Abad J.P."/>
            <person name="Abt D.N."/>
            <person name="Adryan B."/>
            <person name="Aguade M."/>
            <person name="Akashi H."/>
            <person name="Anderson W.W."/>
            <person name="Aquadro C.F."/>
            <person name="Ardell D.H."/>
            <person name="Arguello R."/>
            <person name="Artieri C.G."/>
            <person name="Barbash D.A."/>
            <person name="Barker D."/>
            <person name="Barsanti P."/>
            <person name="Batterham P."/>
            <person name="Batzoglou S."/>
            <person name="Begun D."/>
            <person name="Bhutkar A."/>
            <person name="Blanco E."/>
            <person name="Bosak S.A."/>
            <person name="Bradley R.K."/>
            <person name="Brand A.D."/>
            <person name="Brent M.R."/>
            <person name="Brooks A.N."/>
            <person name="Brown R.H."/>
            <person name="Butlin R.K."/>
            <person name="Caggese C."/>
            <person name="Calvi B.R."/>
            <person name="Bernardo de Carvalho A."/>
            <person name="Caspi A."/>
            <person name="Castrezana S."/>
            <person name="Celniker S.E."/>
            <person name="Chang J.L."/>
            <person name="Chapple C."/>
            <person name="Chatterji S."/>
            <person name="Chinwalla A."/>
            <person name="Civetta A."/>
            <person name="Clifton S.W."/>
            <person name="Comeron J.M."/>
            <person name="Costello J.C."/>
            <person name="Coyne J.A."/>
            <person name="Daub J."/>
            <person name="David R.G."/>
            <person name="Delcher A.L."/>
            <person name="Delehaunty K."/>
            <person name="Do C.B."/>
            <person name="Ebling H."/>
            <person name="Edwards K."/>
            <person name="Eickbush T."/>
            <person name="Evans J.D."/>
            <person name="Filipski A."/>
            <person name="Findeiss S."/>
            <person name="Freyhult E."/>
            <person name="Fulton L."/>
            <person name="Fulton R."/>
            <person name="Garcia A.C."/>
            <person name="Gardiner A."/>
            <person name="Garfield D.A."/>
            <person name="Garvin B.E."/>
            <person name="Gibson G."/>
            <person name="Gilbert D."/>
            <person name="Gnerre S."/>
            <person name="Godfrey J."/>
            <person name="Good R."/>
            <person name="Gotea V."/>
            <person name="Gravely B."/>
            <person name="Greenberg A.J."/>
            <person name="Griffiths-Jones S."/>
            <person name="Gross S."/>
            <person name="Guigo R."/>
            <person name="Gustafson E.A."/>
            <person name="Haerty W."/>
            <person name="Hahn M.W."/>
            <person name="Halligan D.L."/>
            <person name="Halpern A.L."/>
            <person name="Halter G.M."/>
            <person name="Han M.V."/>
            <person name="Heger A."/>
            <person name="Hillier L."/>
            <person name="Hinrichs A.S."/>
            <person name="Holmes I."/>
            <person name="Hoskins R.A."/>
            <person name="Hubisz M.J."/>
            <person name="Hultmark D."/>
            <person name="Huntley M.A."/>
            <person name="Jaffe D.B."/>
            <person name="Jagadeeshan S."/>
            <person name="Jeck W.R."/>
            <person name="Johnson J."/>
            <person name="Jones C.D."/>
            <person name="Jordan W.C."/>
            <person name="Karpen G.H."/>
            <person name="Kataoka E."/>
            <person name="Keightley P.D."/>
            <person name="Kheradpour P."/>
            <person name="Kirkness E.F."/>
            <person name="Koerich L.B."/>
            <person name="Kristiansen K."/>
            <person name="Kudrna D."/>
            <person name="Kulathinal R.J."/>
            <person name="Kumar S."/>
            <person name="Kwok R."/>
            <person name="Lander E."/>
            <person name="Langley C.H."/>
            <person name="Lapoint R."/>
            <person name="Lazzaro B.P."/>
            <person name="Lee S.J."/>
            <person name="Levesque L."/>
            <person name="Li R."/>
            <person name="Lin C.F."/>
            <person name="Lin M.F."/>
            <person name="Lindblad-Toh K."/>
            <person name="Llopart A."/>
            <person name="Long M."/>
            <person name="Low L."/>
            <person name="Lozovsky E."/>
            <person name="Lu J."/>
            <person name="Luo M."/>
            <person name="Machado C.A."/>
            <person name="Makalowski W."/>
            <person name="Marzo M."/>
            <person name="Matsuda M."/>
            <person name="Matzkin L."/>
            <person name="McAllister B."/>
            <person name="McBride C.S."/>
            <person name="McKernan B."/>
            <person name="McKernan K."/>
            <person name="Mendez-Lago M."/>
            <person name="Minx P."/>
            <person name="Mollenhauer M.U."/>
            <person name="Montooth K."/>
            <person name="Mount S.M."/>
            <person name="Mu X."/>
            <person name="Myers E."/>
            <person name="Negre B."/>
            <person name="Newfeld S."/>
            <person name="Nielsen R."/>
            <person name="Noor M.A."/>
            <person name="O'Grady P."/>
            <person name="Pachter L."/>
            <person name="Papaceit M."/>
            <person name="Parisi M.J."/>
            <person name="Parisi M."/>
            <person name="Parts L."/>
            <person name="Pedersen J.S."/>
            <person name="Pesole G."/>
            <person name="Phillippy A.M."/>
            <person name="Ponting C.P."/>
            <person name="Pop M."/>
            <person name="Porcelli D."/>
            <person name="Powell J.R."/>
            <person name="Prohaska S."/>
            <person name="Pruitt K."/>
            <person name="Puig M."/>
            <person name="Quesneville H."/>
            <person name="Ram K.R."/>
            <person name="Rand D."/>
            <person name="Rasmussen M.D."/>
            <person name="Reed L.K."/>
            <person name="Reenan R."/>
            <person name="Reily A."/>
            <person name="Remington K.A."/>
            <person name="Rieger T.T."/>
            <person name="Ritchie M.G."/>
            <person name="Robin C."/>
            <person name="Rogers Y.H."/>
            <person name="Rohde C."/>
            <person name="Rozas J."/>
            <person name="Rubenfield M.J."/>
            <person name="Ruiz A."/>
            <person name="Russo S."/>
            <person name="Salzberg S.L."/>
            <person name="Sanchez-Gracia A."/>
            <person name="Saranga D.J."/>
            <person name="Sato H."/>
            <person name="Schaeffer S.W."/>
            <person name="Schatz M.C."/>
            <person name="Schlenke T."/>
            <person name="Schwartz R."/>
            <person name="Segarra C."/>
            <person name="Singh R.S."/>
            <person name="Sirot L."/>
            <person name="Sirota M."/>
            <person name="Sisneros N.B."/>
            <person name="Smith C.D."/>
            <person name="Smith T.F."/>
            <person name="Spieth J."/>
            <person name="Stage D.E."/>
            <person name="Stark A."/>
            <person name="Stephan W."/>
            <person name="Strausberg R.L."/>
            <person name="Strempel S."/>
            <person name="Sturgill D."/>
            <person name="Sutton G."/>
            <person name="Sutton G.G."/>
            <person name="Tao W."/>
            <person name="Teichmann S."/>
            <person name="Tobari Y.N."/>
            <person name="Tomimura Y."/>
            <person name="Tsolas J.M."/>
            <person name="Valente V.L."/>
            <person name="Venter E."/>
            <person name="Venter J.C."/>
            <person name="Vicario S."/>
            <person name="Vieira F.G."/>
            <person name="Vilella A.J."/>
            <person name="Villasante A."/>
            <person name="Walenz B."/>
            <person name="Wang J."/>
            <person name="Wasserman M."/>
            <person name="Watts T."/>
            <person name="Wilson D."/>
            <person name="Wilson R.K."/>
            <person name="Wing R.A."/>
            <person name="Wolfner M.F."/>
            <person name="Wong A."/>
            <person name="Wong G.K."/>
            <person name="Wu C.I."/>
            <person name="Wu G."/>
            <person name="Yamamoto D."/>
            <person name="Yang H.P."/>
            <person name="Yang S.P."/>
            <person name="Yorke J.A."/>
            <person name="Yoshida K."/>
            <person name="Zdobnov E."/>
            <person name="Zhang P."/>
            <person name="Zhang Y."/>
            <person name="Zimin A.V."/>
            <person name="Baldwin J."/>
            <person name="Abdouelleil A."/>
            <person name="Abdulkadir J."/>
            <person name="Abebe A."/>
            <person name="Abera B."/>
            <person name="Abreu J."/>
            <person name="Acer S.C."/>
            <person name="Aftuck L."/>
            <person name="Alexander A."/>
            <person name="An P."/>
            <person name="Anderson E."/>
            <person name="Anderson S."/>
            <person name="Arachi H."/>
            <person name="Azer M."/>
            <person name="Bachantsang P."/>
            <person name="Barry A."/>
            <person name="Bayul T."/>
            <person name="Berlin A."/>
            <person name="Bessette D."/>
            <person name="Bloom T."/>
            <person name="Blye J."/>
            <person name="Boguslavskiy L."/>
            <person name="Bonnet C."/>
            <person name="Boukhgalter B."/>
            <person name="Bourzgui I."/>
            <person name="Brown A."/>
            <person name="Cahill P."/>
            <person name="Channer S."/>
            <person name="Cheshatsang Y."/>
            <person name="Chuda L."/>
            <person name="Citroen M."/>
            <person name="Collymore A."/>
            <person name="Cooke P."/>
            <person name="Costello M."/>
            <person name="D'Aco K."/>
            <person name="Daza R."/>
            <person name="De Haan G."/>
            <person name="DeGray S."/>
            <person name="DeMaso C."/>
            <person name="Dhargay N."/>
            <person name="Dooley K."/>
            <person name="Dooley E."/>
            <person name="Doricent M."/>
            <person name="Dorje P."/>
            <person name="Dorjee K."/>
            <person name="Dupes A."/>
            <person name="Elong R."/>
            <person name="Falk J."/>
            <person name="Farina A."/>
            <person name="Faro S."/>
            <person name="Ferguson D."/>
            <person name="Fisher S."/>
            <person name="Foley C.D."/>
            <person name="Franke A."/>
            <person name="Friedrich D."/>
            <person name="Gadbois L."/>
            <person name="Gearin G."/>
            <person name="Gearin C.R."/>
            <person name="Giannoukos G."/>
            <person name="Goode T."/>
            <person name="Graham J."/>
            <person name="Grandbois E."/>
            <person name="Grewal S."/>
            <person name="Gyaltsen K."/>
            <person name="Hafez N."/>
            <person name="Hagos B."/>
            <person name="Hall J."/>
            <person name="Henson C."/>
            <person name="Hollinger A."/>
            <person name="Honan T."/>
            <person name="Huard M.D."/>
            <person name="Hughes L."/>
            <person name="Hurhula B."/>
            <person name="Husby M.E."/>
            <person name="Kamat A."/>
            <person name="Kanga B."/>
            <person name="Kashin S."/>
            <person name="Khazanovich D."/>
            <person name="Kisner P."/>
            <person name="Lance K."/>
            <person name="Lara M."/>
            <person name="Lee W."/>
            <person name="Lennon N."/>
            <person name="Letendre F."/>
            <person name="LeVine R."/>
            <person name="Lipovsky A."/>
            <person name="Liu X."/>
            <person name="Liu J."/>
            <person name="Liu S."/>
            <person name="Lokyitsang T."/>
            <person name="Lokyitsang Y."/>
            <person name="Lubonja R."/>
            <person name="Lui A."/>
            <person name="MacDonald P."/>
            <person name="Magnisalis V."/>
            <person name="Maru K."/>
            <person name="Matthews C."/>
            <person name="McCusker W."/>
            <person name="McDonough S."/>
            <person name="Mehta T."/>
            <person name="Meldrim J."/>
            <person name="Meneus L."/>
            <person name="Mihai O."/>
            <person name="Mihalev A."/>
            <person name="Mihova T."/>
            <person name="Mittelman R."/>
            <person name="Mlenga V."/>
            <person name="Montmayeur A."/>
            <person name="Mulrain L."/>
            <person name="Navidi A."/>
            <person name="Naylor J."/>
            <person name="Negash T."/>
            <person name="Nguyen T."/>
            <person name="Nguyen N."/>
            <person name="Nicol R."/>
            <person name="Norbu C."/>
            <person name="Norbu N."/>
            <person name="Novod N."/>
            <person name="O'Neill B."/>
            <person name="Osman S."/>
            <person name="Markiewicz E."/>
            <person name="Oyono O.L."/>
            <person name="Patti C."/>
            <person name="Phunkhang P."/>
            <person name="Pierre F."/>
            <person name="Priest M."/>
            <person name="Raghuraman S."/>
            <person name="Rege F."/>
            <person name="Reyes R."/>
            <person name="Rise C."/>
            <person name="Rogov P."/>
            <person name="Ross K."/>
            <person name="Ryan E."/>
            <person name="Settipalli S."/>
            <person name="Shea T."/>
            <person name="Sherpa N."/>
            <person name="Shi L."/>
            <person name="Shih D."/>
            <person name="Sparrow T."/>
            <person name="Spaulding J."/>
            <person name="Stalker J."/>
            <person name="Stange-Thomann N."/>
            <person name="Stavropoulos S."/>
            <person name="Stone C."/>
            <person name="Strader C."/>
            <person name="Tesfaye S."/>
            <person name="Thomson T."/>
            <person name="Thoulutsang Y."/>
            <person name="Thoulutsang D."/>
            <person name="Topham K."/>
            <person name="Topping I."/>
            <person name="Tsamla T."/>
            <person name="Vassiliev H."/>
            <person name="Vo A."/>
            <person name="Wangchuk T."/>
            <person name="Wangdi T."/>
            <person name="Weiand M."/>
            <person name="Wilkinson J."/>
            <person name="Wilson A."/>
            <person name="Yadav S."/>
            <person name="Young G."/>
            <person name="Yu Q."/>
            <person name="Zembek L."/>
            <person name="Zhong D."/>
            <person name="Zimmer A."/>
            <person name="Zwirko Z."/>
            <person name="Jaffe D.B."/>
            <person name="Alvarez P."/>
            <person name="Brockman W."/>
            <person name="Butler J."/>
            <person name="Chin C."/>
            <person name="Gnerre S."/>
            <person name="Grabherr M."/>
            <person name="Kleber M."/>
            <person name="Mauceli E."/>
            <person name="MacCallum I."/>
        </authorList>
    </citation>
    <scope>NUCLEOTIDE SEQUENCE [LARGE SCALE GENOMIC DNA]</scope>
    <source>
        <strain evidence="9">Tai18E2 / Tucson 14021-0261.01</strain>
    </source>
</reference>
<name>B4PVJ0_DROYA</name>
<proteinExistence type="predicted"/>
<feature type="region of interest" description="Disordered" evidence="6">
    <location>
        <begin position="21"/>
        <end position="142"/>
    </location>
</feature>
<gene>
    <name evidence="8" type="primary">Dyak\GE10170</name>
    <name evidence="8" type="synonym">dyak_GLEANR_10119</name>
    <name evidence="8" type="synonym">GE10170</name>
    <name evidence="8" type="ORF">Dyak_GE10170</name>
</gene>
<organism evidence="8 9">
    <name type="scientific">Drosophila yakuba</name>
    <name type="common">Fruit fly</name>
    <dbReference type="NCBI Taxonomy" id="7245"/>
    <lineage>
        <taxon>Eukaryota</taxon>
        <taxon>Metazoa</taxon>
        <taxon>Ecdysozoa</taxon>
        <taxon>Arthropoda</taxon>
        <taxon>Hexapoda</taxon>
        <taxon>Insecta</taxon>
        <taxon>Pterygota</taxon>
        <taxon>Neoptera</taxon>
        <taxon>Endopterygota</taxon>
        <taxon>Diptera</taxon>
        <taxon>Brachycera</taxon>
        <taxon>Muscomorpha</taxon>
        <taxon>Ephydroidea</taxon>
        <taxon>Drosophilidae</taxon>
        <taxon>Drosophila</taxon>
        <taxon>Sophophora</taxon>
    </lineage>
</organism>
<dbReference type="GO" id="GO:0008270">
    <property type="term" value="F:zinc ion binding"/>
    <property type="evidence" value="ECO:0007669"/>
    <property type="project" value="UniProtKB-KW"/>
</dbReference>
<dbReference type="HOGENOM" id="CLU_076264_0_0_1"/>
<dbReference type="InterPro" id="IPR047134">
    <property type="entry name" value="RNF4"/>
</dbReference>
<keyword evidence="1" id="KW-0479">Metal-binding</keyword>
<feature type="coiled-coil region" evidence="5">
    <location>
        <begin position="150"/>
        <end position="177"/>
    </location>
</feature>
<evidence type="ECO:0000313" key="9">
    <source>
        <dbReference type="Proteomes" id="UP000002282"/>
    </source>
</evidence>
<keyword evidence="3" id="KW-0862">Zinc</keyword>
<keyword evidence="2 4" id="KW-0863">Zinc-finger</keyword>
<evidence type="ECO:0000313" key="8">
    <source>
        <dbReference type="EMBL" id="EDW97799.2"/>
    </source>
</evidence>
<evidence type="ECO:0000256" key="2">
    <source>
        <dbReference type="ARBA" id="ARBA00022771"/>
    </source>
</evidence>
<dbReference type="Pfam" id="PF13923">
    <property type="entry name" value="zf-C3HC4_2"/>
    <property type="match status" value="1"/>
</dbReference>
<evidence type="ECO:0000256" key="5">
    <source>
        <dbReference type="SAM" id="Coils"/>
    </source>
</evidence>
<dbReference type="Gene3D" id="3.30.40.10">
    <property type="entry name" value="Zinc/RING finger domain, C3HC4 (zinc finger)"/>
    <property type="match status" value="1"/>
</dbReference>
<dbReference type="InterPro" id="IPR017907">
    <property type="entry name" value="Znf_RING_CS"/>
</dbReference>
<dbReference type="GO" id="GO:0045944">
    <property type="term" value="P:positive regulation of transcription by RNA polymerase II"/>
    <property type="evidence" value="ECO:0007669"/>
    <property type="project" value="TreeGrafter"/>
</dbReference>
<sequence>MSDSTIFPFNLTTQLSIIAQSAESNVSSSSSNSSVSESSAESHLSQSADSNVSSSSSNSSVSESIASNSYFGSNTSVESHLSVNSNSSLDNQSPEESYLSVESDSSPTPNTSESFSAGEASNQLQSPQSNSSLNMSHDESHSVANWSLSNDDAHSQIRSLTQDVAQMEAELDSINRYCEEVVAQIDTLPTSTSTPTVVRGNRRRSAMNPVEIIDLSHLEFVPPVRSARNRAPDAVIDLCTPDGPRSRPVNLPSNDSFTIPSRRRVLAQSTENSPVVDLDDVSPPKRVYRDIDLSHKEDSYKCPVCMDSVTKREPVSTKCGHVFCRECIQTAISATHKCPMCNKKLTARQFFRIYL</sequence>
<dbReference type="FunFam" id="3.30.40.10:FF:001156">
    <property type="entry name" value="Degringolade, isoform A"/>
    <property type="match status" value="1"/>
</dbReference>
<dbReference type="PANTHER" id="PTHR23041">
    <property type="entry name" value="RING FINGER DOMAIN-CONTAINING"/>
    <property type="match status" value="1"/>
</dbReference>
<dbReference type="InterPro" id="IPR001841">
    <property type="entry name" value="Znf_RING"/>
</dbReference>
<accession>B4PVJ0</accession>
<evidence type="ECO:0000256" key="6">
    <source>
        <dbReference type="SAM" id="MobiDB-lite"/>
    </source>
</evidence>
<dbReference type="Proteomes" id="UP000002282">
    <property type="component" value="Chromosome 3R"/>
</dbReference>
<keyword evidence="9" id="KW-1185">Reference proteome</keyword>
<dbReference type="PROSITE" id="PS50089">
    <property type="entry name" value="ZF_RING_2"/>
    <property type="match status" value="1"/>
</dbReference>
<dbReference type="PANTHER" id="PTHR23041:SF78">
    <property type="entry name" value="E3 UBIQUITIN-PROTEIN LIGASE RNF4"/>
    <property type="match status" value="1"/>
</dbReference>
<dbReference type="SUPFAM" id="SSF57850">
    <property type="entry name" value="RING/U-box"/>
    <property type="match status" value="1"/>
</dbReference>
<keyword evidence="5" id="KW-0175">Coiled coil</keyword>
<dbReference type="SMART" id="SM00184">
    <property type="entry name" value="RING"/>
    <property type="match status" value="1"/>
</dbReference>
<feature type="compositionally biased region" description="Low complexity" evidence="6">
    <location>
        <begin position="121"/>
        <end position="135"/>
    </location>
</feature>
<evidence type="ECO:0000259" key="7">
    <source>
        <dbReference type="PROSITE" id="PS50089"/>
    </source>
</evidence>
<dbReference type="EMBL" id="CM000160">
    <property type="protein sequence ID" value="EDW97799.2"/>
    <property type="molecule type" value="Genomic_DNA"/>
</dbReference>
<reference evidence="8 9" key="2">
    <citation type="journal article" date="2007" name="PLoS Biol.">
        <title>Principles of genome evolution in the Drosophila melanogaster species group.</title>
        <authorList>
            <person name="Ranz J.M."/>
            <person name="Maurin D."/>
            <person name="Chan Y.S."/>
            <person name="von Grotthuss M."/>
            <person name="Hillier L.W."/>
            <person name="Roote J."/>
            <person name="Ashburner M."/>
            <person name="Bergman C.M."/>
        </authorList>
    </citation>
    <scope>NUCLEOTIDE SEQUENCE [LARGE SCALE GENOMIC DNA]</scope>
    <source>
        <strain evidence="9">Tai18E2 / Tucson 14021-0261.01</strain>
    </source>
</reference>
<dbReference type="eggNOG" id="KOG0320">
    <property type="taxonomic scope" value="Eukaryota"/>
</dbReference>